<feature type="domain" description="NADPH-dependent FMN reductase-like" evidence="1">
    <location>
        <begin position="6"/>
        <end position="148"/>
    </location>
</feature>
<dbReference type="Proteomes" id="UP001274321">
    <property type="component" value="Unassembled WGS sequence"/>
</dbReference>
<dbReference type="InterPro" id="IPR005025">
    <property type="entry name" value="FMN_Rdtase-like_dom"/>
</dbReference>
<comment type="caution">
    <text evidence="2">The sequence shown here is derived from an EMBL/GenBank/DDBJ whole genome shotgun (WGS) entry which is preliminary data.</text>
</comment>
<evidence type="ECO:0000313" key="3">
    <source>
        <dbReference type="Proteomes" id="UP001274321"/>
    </source>
</evidence>
<dbReference type="RefSeq" id="WP_319843175.1">
    <property type="nucleotide sequence ID" value="NZ_JAXAFJ010000001.1"/>
</dbReference>
<proteinExistence type="predicted"/>
<evidence type="ECO:0000313" key="2">
    <source>
        <dbReference type="EMBL" id="MDX6805073.1"/>
    </source>
</evidence>
<gene>
    <name evidence="2" type="ORF">SCD90_03255</name>
</gene>
<sequence length="190" mass="20615">MARFNIRLVVGSNRKDSINRKVGHALAALAREDFAFEELRIDDLPLYNQDLDTDTPPESVARLRAEVRAADGFLFVTPEYNRQPTPVLLNALHWASRPYGKNSWAGKPGAITGSSSSGVATGGAQSNLRNLLGVLDVRLIGQPEAYIQFTDDLVGADGAFADEKVRAFHAKKIRALEDWVALVSGAARAA</sequence>
<dbReference type="Gene3D" id="3.40.50.360">
    <property type="match status" value="1"/>
</dbReference>
<name>A0ABU4RJP8_9HYPH</name>
<dbReference type="EC" id="1.-.-.-" evidence="2"/>
<dbReference type="GO" id="GO:0016491">
    <property type="term" value="F:oxidoreductase activity"/>
    <property type="evidence" value="ECO:0007669"/>
    <property type="project" value="UniProtKB-KW"/>
</dbReference>
<dbReference type="PANTHER" id="PTHR30543">
    <property type="entry name" value="CHROMATE REDUCTASE"/>
    <property type="match status" value="1"/>
</dbReference>
<keyword evidence="3" id="KW-1185">Reference proteome</keyword>
<dbReference type="SUPFAM" id="SSF52218">
    <property type="entry name" value="Flavoproteins"/>
    <property type="match status" value="1"/>
</dbReference>
<evidence type="ECO:0000259" key="1">
    <source>
        <dbReference type="Pfam" id="PF03358"/>
    </source>
</evidence>
<reference evidence="2 3" key="1">
    <citation type="submission" date="2023-11" db="EMBL/GenBank/DDBJ databases">
        <authorList>
            <person name="Bao R."/>
        </authorList>
    </citation>
    <scope>NUCLEOTIDE SEQUENCE [LARGE SCALE GENOMIC DNA]</scope>
    <source>
        <strain evidence="2 3">PJ23</strain>
    </source>
</reference>
<accession>A0ABU4RJP8</accession>
<dbReference type="InterPro" id="IPR050712">
    <property type="entry name" value="NAD(P)H-dep_reductase"/>
</dbReference>
<keyword evidence="2" id="KW-0560">Oxidoreductase</keyword>
<protein>
    <submittedName>
        <fullName evidence="2">NAD(P)H-dependent oxidoreductase</fullName>
        <ecNumber evidence="2">1.-.-.-</ecNumber>
    </submittedName>
</protein>
<organism evidence="2 3">
    <name type="scientific">Terrihabitans rhizophilus</name>
    <dbReference type="NCBI Taxonomy" id="3092662"/>
    <lineage>
        <taxon>Bacteria</taxon>
        <taxon>Pseudomonadati</taxon>
        <taxon>Pseudomonadota</taxon>
        <taxon>Alphaproteobacteria</taxon>
        <taxon>Hyphomicrobiales</taxon>
        <taxon>Terrihabitans</taxon>
    </lineage>
</organism>
<dbReference type="InterPro" id="IPR029039">
    <property type="entry name" value="Flavoprotein-like_sf"/>
</dbReference>
<dbReference type="Pfam" id="PF03358">
    <property type="entry name" value="FMN_red"/>
    <property type="match status" value="1"/>
</dbReference>
<dbReference type="EMBL" id="JAXAFJ010000001">
    <property type="protein sequence ID" value="MDX6805073.1"/>
    <property type="molecule type" value="Genomic_DNA"/>
</dbReference>
<dbReference type="PANTHER" id="PTHR30543:SF21">
    <property type="entry name" value="NAD(P)H-DEPENDENT FMN REDUCTASE LOT6"/>
    <property type="match status" value="1"/>
</dbReference>